<comment type="similarity">
    <text evidence="6">Belongs to the exbB/tolQ family.</text>
</comment>
<feature type="compositionally biased region" description="Acidic residues" evidence="8">
    <location>
        <begin position="465"/>
        <end position="474"/>
    </location>
</feature>
<evidence type="ECO:0000256" key="3">
    <source>
        <dbReference type="ARBA" id="ARBA00022692"/>
    </source>
</evidence>
<evidence type="ECO:0000256" key="10">
    <source>
        <dbReference type="SAM" id="SignalP"/>
    </source>
</evidence>
<dbReference type="PANTHER" id="PTHR30625:SF11">
    <property type="entry name" value="MOTA_TOLQ_EXBB PROTON CHANNEL DOMAIN-CONTAINING PROTEIN"/>
    <property type="match status" value="1"/>
</dbReference>
<dbReference type="AlphaFoldDB" id="A0A934SAC4"/>
<dbReference type="GO" id="GO:0017038">
    <property type="term" value="P:protein import"/>
    <property type="evidence" value="ECO:0007669"/>
    <property type="project" value="TreeGrafter"/>
</dbReference>
<evidence type="ECO:0000256" key="2">
    <source>
        <dbReference type="ARBA" id="ARBA00022475"/>
    </source>
</evidence>
<dbReference type="RefSeq" id="WP_200273182.1">
    <property type="nucleotide sequence ID" value="NZ_JAENIJ010000038.1"/>
</dbReference>
<organism evidence="12 13">
    <name type="scientific">Luteolibacter pohnpeiensis</name>
    <dbReference type="NCBI Taxonomy" id="454153"/>
    <lineage>
        <taxon>Bacteria</taxon>
        <taxon>Pseudomonadati</taxon>
        <taxon>Verrucomicrobiota</taxon>
        <taxon>Verrucomicrobiia</taxon>
        <taxon>Verrucomicrobiales</taxon>
        <taxon>Verrucomicrobiaceae</taxon>
        <taxon>Luteolibacter</taxon>
    </lineage>
</organism>
<evidence type="ECO:0000313" key="12">
    <source>
        <dbReference type="EMBL" id="MBK1884204.1"/>
    </source>
</evidence>
<keyword evidence="6" id="KW-0813">Transport</keyword>
<sequence>MISRYFLTALLGVCSTSVFAQSPIDQARTDLQKSVQELGDTQREYSDLRRSLYRDINRLDDEALSLGKELRTLDREEEQRTSKIRSLEREVEARKTDFNYASGILNQYSKALVTRLHPAENQSYVSEIEALDQKAASLLDSPEEELAERAKVLEIGIDRIGSLTGGYEFDGKALRNGSEAVEGKLLVVGPSVFFASKDKEFEGVATFAETGTALPTVVGVEGSDGMIRDALAKGSGTLPLDGSMGKAIEVAAADESLMETIEKGGVVGHAILVLGSISLLIALFKIYEVSRFHVPSRSMMNAILDDLLSGNQAQALQKASAIPGQCGELVVAGVERFHEKRRVLEEALFEKLVTIKPILERFLPFLALTAAAAPLMGLLGTVLGIIKTFKAMALYGTGNAKSFSSGISEALITTAEGLVVAIPVLVIHGMLKSYVKGKFSDVEGVGITLVNGTTEKPSEKKKSEEPEEGDDDVELSPTLV</sequence>
<feature type="transmembrane region" description="Helical" evidence="9">
    <location>
        <begin position="362"/>
        <end position="386"/>
    </location>
</feature>
<feature type="transmembrane region" description="Helical" evidence="9">
    <location>
        <begin position="406"/>
        <end position="431"/>
    </location>
</feature>
<dbReference type="Pfam" id="PF01618">
    <property type="entry name" value="MotA_ExbB"/>
    <property type="match status" value="1"/>
</dbReference>
<feature type="coiled-coil region" evidence="7">
    <location>
        <begin position="24"/>
        <end position="90"/>
    </location>
</feature>
<evidence type="ECO:0000256" key="4">
    <source>
        <dbReference type="ARBA" id="ARBA00022989"/>
    </source>
</evidence>
<evidence type="ECO:0000256" key="5">
    <source>
        <dbReference type="ARBA" id="ARBA00023136"/>
    </source>
</evidence>
<dbReference type="InterPro" id="IPR050790">
    <property type="entry name" value="ExbB/TolQ_transport"/>
</dbReference>
<feature type="chain" id="PRO_5037865063" evidence="10">
    <location>
        <begin position="21"/>
        <end position="480"/>
    </location>
</feature>
<evidence type="ECO:0000256" key="8">
    <source>
        <dbReference type="SAM" id="MobiDB-lite"/>
    </source>
</evidence>
<feature type="signal peptide" evidence="10">
    <location>
        <begin position="1"/>
        <end position="20"/>
    </location>
</feature>
<evidence type="ECO:0000259" key="11">
    <source>
        <dbReference type="Pfam" id="PF01618"/>
    </source>
</evidence>
<keyword evidence="5 9" id="KW-0472">Membrane</keyword>
<evidence type="ECO:0000313" key="13">
    <source>
        <dbReference type="Proteomes" id="UP000603141"/>
    </source>
</evidence>
<keyword evidence="10" id="KW-0732">Signal</keyword>
<feature type="transmembrane region" description="Helical" evidence="9">
    <location>
        <begin position="266"/>
        <end position="287"/>
    </location>
</feature>
<accession>A0A934SAC4</accession>
<proteinExistence type="inferred from homology"/>
<dbReference type="GO" id="GO:0005886">
    <property type="term" value="C:plasma membrane"/>
    <property type="evidence" value="ECO:0007669"/>
    <property type="project" value="UniProtKB-SubCell"/>
</dbReference>
<evidence type="ECO:0000256" key="1">
    <source>
        <dbReference type="ARBA" id="ARBA00004651"/>
    </source>
</evidence>
<evidence type="ECO:0000256" key="7">
    <source>
        <dbReference type="SAM" id="Coils"/>
    </source>
</evidence>
<comment type="subcellular location">
    <subcellularLocation>
        <location evidence="1">Cell membrane</location>
        <topology evidence="1">Multi-pass membrane protein</topology>
    </subcellularLocation>
    <subcellularLocation>
        <location evidence="6">Membrane</location>
        <topology evidence="6">Multi-pass membrane protein</topology>
    </subcellularLocation>
</comment>
<feature type="domain" description="MotA/TolQ/ExbB proton channel" evidence="11">
    <location>
        <begin position="331"/>
        <end position="439"/>
    </location>
</feature>
<dbReference type="PANTHER" id="PTHR30625">
    <property type="entry name" value="PROTEIN TOLQ"/>
    <property type="match status" value="1"/>
</dbReference>
<reference evidence="12" key="1">
    <citation type="submission" date="2021-01" db="EMBL/GenBank/DDBJ databases">
        <title>Modified the classification status of verrucomicrobia.</title>
        <authorList>
            <person name="Feng X."/>
        </authorList>
    </citation>
    <scope>NUCLEOTIDE SEQUENCE</scope>
    <source>
        <strain evidence="12">KCTC 22041</strain>
    </source>
</reference>
<keyword evidence="3 9" id="KW-0812">Transmembrane</keyword>
<keyword evidence="6" id="KW-0653">Protein transport</keyword>
<dbReference type="Proteomes" id="UP000603141">
    <property type="component" value="Unassembled WGS sequence"/>
</dbReference>
<keyword evidence="7" id="KW-0175">Coiled coil</keyword>
<keyword evidence="13" id="KW-1185">Reference proteome</keyword>
<keyword evidence="4 9" id="KW-1133">Transmembrane helix</keyword>
<evidence type="ECO:0000256" key="9">
    <source>
        <dbReference type="SAM" id="Phobius"/>
    </source>
</evidence>
<protein>
    <submittedName>
        <fullName evidence="12">MotA/TolQ/ExbB proton channel family protein</fullName>
    </submittedName>
</protein>
<dbReference type="EMBL" id="JAENIJ010000038">
    <property type="protein sequence ID" value="MBK1884204.1"/>
    <property type="molecule type" value="Genomic_DNA"/>
</dbReference>
<comment type="caution">
    <text evidence="12">The sequence shown here is derived from an EMBL/GenBank/DDBJ whole genome shotgun (WGS) entry which is preliminary data.</text>
</comment>
<evidence type="ECO:0000256" key="6">
    <source>
        <dbReference type="RuleBase" id="RU004057"/>
    </source>
</evidence>
<feature type="region of interest" description="Disordered" evidence="8">
    <location>
        <begin position="453"/>
        <end position="480"/>
    </location>
</feature>
<keyword evidence="2" id="KW-1003">Cell membrane</keyword>
<dbReference type="InterPro" id="IPR002898">
    <property type="entry name" value="MotA_ExbB_proton_chnl"/>
</dbReference>
<name>A0A934SAC4_9BACT</name>
<gene>
    <name evidence="12" type="ORF">JIN85_17425</name>
</gene>